<evidence type="ECO:0000256" key="2">
    <source>
        <dbReference type="ARBA" id="ARBA00023002"/>
    </source>
</evidence>
<reference evidence="4" key="1">
    <citation type="submission" date="2023-06" db="EMBL/GenBank/DDBJ databases">
        <title>Draft genome of Marssonina rosae.</title>
        <authorList>
            <person name="Cheng Q."/>
        </authorList>
    </citation>
    <scope>NUCLEOTIDE SEQUENCE</scope>
    <source>
        <strain evidence="4">R4</strain>
    </source>
</reference>
<accession>A0AAD9WGA1</accession>
<dbReference type="Gene3D" id="3.40.50.720">
    <property type="entry name" value="NAD(P)-binding Rossmann-like Domain"/>
    <property type="match status" value="1"/>
</dbReference>
<comment type="caution">
    <text evidence="4">The sequence shown here is derived from an EMBL/GenBank/DDBJ whole genome shotgun (WGS) entry which is preliminary data.</text>
</comment>
<dbReference type="PANTHER" id="PTHR47706">
    <property type="entry name" value="NMRA-LIKE FAMILY PROTEIN"/>
    <property type="match status" value="1"/>
</dbReference>
<protein>
    <recommendedName>
        <fullName evidence="3">NmrA-like domain-containing protein</fullName>
    </recommendedName>
</protein>
<keyword evidence="5" id="KW-1185">Reference proteome</keyword>
<dbReference type="InterPro" id="IPR051609">
    <property type="entry name" value="NmrA/Isoflavone_reductase-like"/>
</dbReference>
<keyword evidence="1" id="KW-0521">NADP</keyword>
<name>A0AAD9WGA1_9HELO</name>
<dbReference type="EMBL" id="JAUBYV010000003">
    <property type="protein sequence ID" value="KAK2628141.1"/>
    <property type="molecule type" value="Genomic_DNA"/>
</dbReference>
<evidence type="ECO:0000313" key="5">
    <source>
        <dbReference type="Proteomes" id="UP001285354"/>
    </source>
</evidence>
<dbReference type="Gene3D" id="3.90.25.10">
    <property type="entry name" value="UDP-galactose 4-epimerase, domain 1"/>
    <property type="match status" value="1"/>
</dbReference>
<dbReference type="InterPro" id="IPR008030">
    <property type="entry name" value="NmrA-like"/>
</dbReference>
<dbReference type="SUPFAM" id="SSF51735">
    <property type="entry name" value="NAD(P)-binding Rossmann-fold domains"/>
    <property type="match status" value="1"/>
</dbReference>
<keyword evidence="2" id="KW-0560">Oxidoreductase</keyword>
<evidence type="ECO:0000313" key="4">
    <source>
        <dbReference type="EMBL" id="KAK2628141.1"/>
    </source>
</evidence>
<dbReference type="Pfam" id="PF05368">
    <property type="entry name" value="NmrA"/>
    <property type="match status" value="1"/>
</dbReference>
<organism evidence="4 5">
    <name type="scientific">Diplocarpon rosae</name>
    <dbReference type="NCBI Taxonomy" id="946125"/>
    <lineage>
        <taxon>Eukaryota</taxon>
        <taxon>Fungi</taxon>
        <taxon>Dikarya</taxon>
        <taxon>Ascomycota</taxon>
        <taxon>Pezizomycotina</taxon>
        <taxon>Leotiomycetes</taxon>
        <taxon>Helotiales</taxon>
        <taxon>Drepanopezizaceae</taxon>
        <taxon>Diplocarpon</taxon>
    </lineage>
</organism>
<evidence type="ECO:0000256" key="1">
    <source>
        <dbReference type="ARBA" id="ARBA00022857"/>
    </source>
</evidence>
<proteinExistence type="predicted"/>
<sequence>MDQPDMPYDISIKKVALAGATGNLGSAILKELLESRLFEMTVLTREPGNHTFPTEVTVAKVEYTNLESLTEALLGQDALISAVASPVVSVQRLLIEAAVKAGVKRFIPSEFGNDTKNAETRKLPVYAAKVEIEEYLDTLAVKGAISYSLLYNGPFLDWGLRNGIFFNFKERKADIYDGGDQKFSTSRLSTVGKAVRRILTHPRETSDRAIRIKDIDVSQNQLLKLAQALTPGEEWQLTNVSTAELEKDAWAQVREGQVGPMTMLAFLARAVFAPEYGNKFERVHNSTLGITGMSEQDVEELVVSIFVRKTQASCDGN</sequence>
<evidence type="ECO:0000259" key="3">
    <source>
        <dbReference type="Pfam" id="PF05368"/>
    </source>
</evidence>
<dbReference type="PANTHER" id="PTHR47706:SF1">
    <property type="entry name" value="CIPA-LIKE, PUTATIVE (AFU_ORTHOLOGUE AFUA_1G12460)-RELATED"/>
    <property type="match status" value="1"/>
</dbReference>
<dbReference type="CDD" id="cd05259">
    <property type="entry name" value="PCBER_SDR_a"/>
    <property type="match status" value="1"/>
</dbReference>
<dbReference type="InterPro" id="IPR036291">
    <property type="entry name" value="NAD(P)-bd_dom_sf"/>
</dbReference>
<feature type="domain" description="NmrA-like" evidence="3">
    <location>
        <begin position="13"/>
        <end position="227"/>
    </location>
</feature>
<dbReference type="GO" id="GO:0016491">
    <property type="term" value="F:oxidoreductase activity"/>
    <property type="evidence" value="ECO:0007669"/>
    <property type="project" value="UniProtKB-KW"/>
</dbReference>
<dbReference type="InterPro" id="IPR045312">
    <property type="entry name" value="PCBER-like"/>
</dbReference>
<gene>
    <name evidence="4" type="ORF">QTJ16_002787</name>
</gene>
<dbReference type="Proteomes" id="UP001285354">
    <property type="component" value="Unassembled WGS sequence"/>
</dbReference>
<dbReference type="AlphaFoldDB" id="A0AAD9WGA1"/>